<evidence type="ECO:0000313" key="4">
    <source>
        <dbReference type="Proteomes" id="UP000054248"/>
    </source>
</evidence>
<organism evidence="3 4">
    <name type="scientific">Tulasnella calospora MUT 4182</name>
    <dbReference type="NCBI Taxonomy" id="1051891"/>
    <lineage>
        <taxon>Eukaryota</taxon>
        <taxon>Fungi</taxon>
        <taxon>Dikarya</taxon>
        <taxon>Basidiomycota</taxon>
        <taxon>Agaricomycotina</taxon>
        <taxon>Agaricomycetes</taxon>
        <taxon>Cantharellales</taxon>
        <taxon>Tulasnellaceae</taxon>
        <taxon>Tulasnella</taxon>
    </lineage>
</organism>
<dbReference type="STRING" id="1051891.A0A0C3L6J6"/>
<keyword evidence="1" id="KW-0808">Transferase</keyword>
<evidence type="ECO:0000256" key="1">
    <source>
        <dbReference type="RuleBase" id="RU362114"/>
    </source>
</evidence>
<dbReference type="AlphaFoldDB" id="A0A0C3L6J6"/>
<proteinExistence type="predicted"/>
<reference evidence="3 4" key="1">
    <citation type="submission" date="2014-04" db="EMBL/GenBank/DDBJ databases">
        <authorList>
            <consortium name="DOE Joint Genome Institute"/>
            <person name="Kuo A."/>
            <person name="Girlanda M."/>
            <person name="Perotto S."/>
            <person name="Kohler A."/>
            <person name="Nagy L.G."/>
            <person name="Floudas D."/>
            <person name="Copeland A."/>
            <person name="Barry K.W."/>
            <person name="Cichocki N."/>
            <person name="Veneault-Fourrey C."/>
            <person name="LaButti K."/>
            <person name="Lindquist E.A."/>
            <person name="Lipzen A."/>
            <person name="Lundell T."/>
            <person name="Morin E."/>
            <person name="Murat C."/>
            <person name="Sun H."/>
            <person name="Tunlid A."/>
            <person name="Henrissat B."/>
            <person name="Grigoriev I.V."/>
            <person name="Hibbett D.S."/>
            <person name="Martin F."/>
            <person name="Nordberg H.P."/>
            <person name="Cantor M.N."/>
            <person name="Hua S.X."/>
        </authorList>
    </citation>
    <scope>NUCLEOTIDE SEQUENCE [LARGE SCALE GENOMIC DNA]</scope>
    <source>
        <strain evidence="3 4">MUT 4182</strain>
    </source>
</reference>
<reference evidence="4" key="2">
    <citation type="submission" date="2015-01" db="EMBL/GenBank/DDBJ databases">
        <title>Evolutionary Origins and Diversification of the Mycorrhizal Mutualists.</title>
        <authorList>
            <consortium name="DOE Joint Genome Institute"/>
            <consortium name="Mycorrhizal Genomics Consortium"/>
            <person name="Kohler A."/>
            <person name="Kuo A."/>
            <person name="Nagy L.G."/>
            <person name="Floudas D."/>
            <person name="Copeland A."/>
            <person name="Barry K.W."/>
            <person name="Cichocki N."/>
            <person name="Veneault-Fourrey C."/>
            <person name="LaButti K."/>
            <person name="Lindquist E.A."/>
            <person name="Lipzen A."/>
            <person name="Lundell T."/>
            <person name="Morin E."/>
            <person name="Murat C."/>
            <person name="Riley R."/>
            <person name="Ohm R."/>
            <person name="Sun H."/>
            <person name="Tunlid A."/>
            <person name="Henrissat B."/>
            <person name="Grigoriev I.V."/>
            <person name="Hibbett D.S."/>
            <person name="Martin F."/>
        </authorList>
    </citation>
    <scope>NUCLEOTIDE SEQUENCE [LARGE SCALE GENOMIC DNA]</scope>
    <source>
        <strain evidence="4">MUT 4182</strain>
    </source>
</reference>
<dbReference type="Proteomes" id="UP000054248">
    <property type="component" value="Unassembled WGS sequence"/>
</dbReference>
<dbReference type="Gene3D" id="3.90.228.10">
    <property type="match status" value="1"/>
</dbReference>
<dbReference type="EMBL" id="KN823419">
    <property type="protein sequence ID" value="KIO17177.1"/>
    <property type="molecule type" value="Genomic_DNA"/>
</dbReference>
<keyword evidence="1" id="KW-0520">NAD</keyword>
<dbReference type="OrthoDB" id="9514740at2759"/>
<dbReference type="InterPro" id="IPR012317">
    <property type="entry name" value="Poly(ADP-ribose)pol_cat_dom"/>
</dbReference>
<dbReference type="SUPFAM" id="SSF56399">
    <property type="entry name" value="ADP-ribosylation"/>
    <property type="match status" value="1"/>
</dbReference>
<dbReference type="PANTHER" id="PTHR31681:SF3">
    <property type="entry name" value="OS04G0690100 PROTEIN"/>
    <property type="match status" value="1"/>
</dbReference>
<dbReference type="PROSITE" id="PS51059">
    <property type="entry name" value="PARP_CATALYTIC"/>
    <property type="match status" value="1"/>
</dbReference>
<keyword evidence="1" id="KW-0328">Glycosyltransferase</keyword>
<dbReference type="Pfam" id="PF00644">
    <property type="entry name" value="PARP"/>
    <property type="match status" value="1"/>
</dbReference>
<gene>
    <name evidence="3" type="ORF">M407DRAFT_175099</name>
</gene>
<dbReference type="GO" id="GO:0003950">
    <property type="term" value="F:NAD+ poly-ADP-ribosyltransferase activity"/>
    <property type="evidence" value="ECO:0007669"/>
    <property type="project" value="UniProtKB-UniRule"/>
</dbReference>
<feature type="domain" description="PARP catalytic" evidence="2">
    <location>
        <begin position="1"/>
        <end position="146"/>
    </location>
</feature>
<name>A0A0C3L6J6_9AGAM</name>
<protein>
    <recommendedName>
        <fullName evidence="1">Poly [ADP-ribose] polymerase</fullName>
        <shortName evidence="1">PARP</shortName>
        <ecNumber evidence="1">2.4.2.-</ecNumber>
    </recommendedName>
</protein>
<keyword evidence="4" id="KW-1185">Reference proteome</keyword>
<dbReference type="EC" id="2.4.2.-" evidence="1"/>
<dbReference type="PANTHER" id="PTHR31681">
    <property type="entry name" value="C2H2-LIKE ZINC FINGER PROTEIN"/>
    <property type="match status" value="1"/>
</dbReference>
<evidence type="ECO:0000313" key="3">
    <source>
        <dbReference type="EMBL" id="KIO17177.1"/>
    </source>
</evidence>
<accession>A0A0C3L6J6</accession>
<evidence type="ECO:0000259" key="2">
    <source>
        <dbReference type="PROSITE" id="PS51059"/>
    </source>
</evidence>
<dbReference type="HOGENOM" id="CLU_039434_2_0_1"/>
<sequence>MFPANERRRWHGTKRECTVGDPGTTPTGFCKSPTCSMCIVMQRSFDKEKSAPGSMFGKGVYTSGTSSKSHGYIKQVAPSRYRAMLLCRVLAGKAKKLTQADHNLVAAPAGFDSVRGVPGGGLNYDELIVYDNNQIRPLYLVIYDST</sequence>